<feature type="transmembrane region" description="Helical" evidence="6">
    <location>
        <begin position="173"/>
        <end position="193"/>
    </location>
</feature>
<feature type="transmembrane region" description="Helical" evidence="6">
    <location>
        <begin position="71"/>
        <end position="88"/>
    </location>
</feature>
<dbReference type="Proteomes" id="UP000007435">
    <property type="component" value="Chromosome"/>
</dbReference>
<evidence type="ECO:0000256" key="3">
    <source>
        <dbReference type="ARBA" id="ARBA00022692"/>
    </source>
</evidence>
<evidence type="ECO:0000256" key="4">
    <source>
        <dbReference type="ARBA" id="ARBA00022989"/>
    </source>
</evidence>
<feature type="transmembrane region" description="Helical" evidence="6">
    <location>
        <begin position="150"/>
        <end position="167"/>
    </location>
</feature>
<comment type="similarity">
    <text evidence="2">Belongs to the TMEM86 family.</text>
</comment>
<dbReference type="InterPro" id="IPR012506">
    <property type="entry name" value="TMEM86B-like"/>
</dbReference>
<organism evidence="7 8">
    <name type="scientific">Leadbetterella byssophila (strain DSM 17132 / JCM 16389 / KACC 11308 / NBRC 106382 / 4M15)</name>
    <dbReference type="NCBI Taxonomy" id="649349"/>
    <lineage>
        <taxon>Bacteria</taxon>
        <taxon>Pseudomonadati</taxon>
        <taxon>Bacteroidota</taxon>
        <taxon>Cytophagia</taxon>
        <taxon>Cytophagales</taxon>
        <taxon>Leadbetterellaceae</taxon>
        <taxon>Leadbetterella</taxon>
    </lineage>
</organism>
<evidence type="ECO:0000256" key="6">
    <source>
        <dbReference type="SAM" id="Phobius"/>
    </source>
</evidence>
<dbReference type="EMBL" id="CP002305">
    <property type="protein sequence ID" value="ADQ16397.1"/>
    <property type="molecule type" value="Genomic_DNA"/>
</dbReference>
<dbReference type="AlphaFoldDB" id="E4RYN5"/>
<name>E4RYN5_LEAB4</name>
<dbReference type="GO" id="GO:0016020">
    <property type="term" value="C:membrane"/>
    <property type="evidence" value="ECO:0007669"/>
    <property type="project" value="UniProtKB-SubCell"/>
</dbReference>
<accession>E4RYN5</accession>
<evidence type="ECO:0000256" key="1">
    <source>
        <dbReference type="ARBA" id="ARBA00004141"/>
    </source>
</evidence>
<dbReference type="GO" id="GO:0016787">
    <property type="term" value="F:hydrolase activity"/>
    <property type="evidence" value="ECO:0007669"/>
    <property type="project" value="TreeGrafter"/>
</dbReference>
<keyword evidence="4 6" id="KW-1133">Transmembrane helix</keyword>
<sequence length="202" mass="23162">MRIALLYLVVLLLEIYGSTAYHRPLVWITKPLLMPLLMYLAYQKGIKDKWLYVALVGSWLGDIFLMLDGQFFPGLVSFLFAHIAYIILFKPYYTFSFIPIFLLALITSAYLIFLLPHIPLEMKWPVITYCSVITGMGIMASSLDLKSKKWITLGALLFILSDSLIAYNKFFQSLPYSAFFIMGTYGAAQYLILKGWSKKDFA</sequence>
<protein>
    <submittedName>
        <fullName evidence="7">YhhN family protein</fullName>
    </submittedName>
</protein>
<reference key="1">
    <citation type="submission" date="2010-11" db="EMBL/GenBank/DDBJ databases">
        <title>The complete genome of Leadbetterella byssophila DSM 17132.</title>
        <authorList>
            <consortium name="US DOE Joint Genome Institute (JGI-PGF)"/>
            <person name="Lucas S."/>
            <person name="Copeland A."/>
            <person name="Lapidus A."/>
            <person name="Glavina del Rio T."/>
            <person name="Dalin E."/>
            <person name="Tice H."/>
            <person name="Bruce D."/>
            <person name="Goodwin L."/>
            <person name="Pitluck S."/>
            <person name="Kyrpides N."/>
            <person name="Mavromatis K."/>
            <person name="Ivanova N."/>
            <person name="Teshima H."/>
            <person name="Brettin T."/>
            <person name="Detter J.C."/>
            <person name="Han C."/>
            <person name="Tapia R."/>
            <person name="Land M."/>
            <person name="Hauser L."/>
            <person name="Markowitz V."/>
            <person name="Cheng J.-F."/>
            <person name="Hugenholtz P."/>
            <person name="Woyke T."/>
            <person name="Wu D."/>
            <person name="Tindall B."/>
            <person name="Pomrenke H.G."/>
            <person name="Brambilla E."/>
            <person name="Klenk H.-P."/>
            <person name="Eisen J.A."/>
        </authorList>
    </citation>
    <scope>NUCLEOTIDE SEQUENCE [LARGE SCALE GENOMIC DNA]</scope>
    <source>
        <strain>DSM 17132</strain>
    </source>
</reference>
<dbReference type="PANTHER" id="PTHR31885">
    <property type="entry name" value="GH04784P"/>
    <property type="match status" value="1"/>
</dbReference>
<dbReference type="OrthoDB" id="5651790at2"/>
<dbReference type="HOGENOM" id="CLU_079086_0_1_10"/>
<feature type="transmembrane region" description="Helical" evidence="6">
    <location>
        <begin position="95"/>
        <end position="118"/>
    </location>
</feature>
<dbReference type="RefSeq" id="WP_013407449.1">
    <property type="nucleotide sequence ID" value="NC_014655.1"/>
</dbReference>
<gene>
    <name evidence="7" type="ordered locus">Lbys_0635</name>
</gene>
<keyword evidence="3 6" id="KW-0812">Transmembrane</keyword>
<evidence type="ECO:0000313" key="7">
    <source>
        <dbReference type="EMBL" id="ADQ16397.1"/>
    </source>
</evidence>
<keyword evidence="8" id="KW-1185">Reference proteome</keyword>
<dbReference type="PANTHER" id="PTHR31885:SF6">
    <property type="entry name" value="GH04784P"/>
    <property type="match status" value="1"/>
</dbReference>
<dbReference type="Pfam" id="PF07947">
    <property type="entry name" value="YhhN"/>
    <property type="match status" value="1"/>
</dbReference>
<dbReference type="KEGG" id="lby:Lbys_0635"/>
<dbReference type="eggNOG" id="COG3714">
    <property type="taxonomic scope" value="Bacteria"/>
</dbReference>
<reference evidence="7 8" key="2">
    <citation type="journal article" date="2011" name="Stand. Genomic Sci.">
        <title>Complete genome sequence of Leadbetterella byssophila type strain (4M15).</title>
        <authorList>
            <person name="Abt B."/>
            <person name="Teshima H."/>
            <person name="Lucas S."/>
            <person name="Lapidus A."/>
            <person name="Del Rio T.G."/>
            <person name="Nolan M."/>
            <person name="Tice H."/>
            <person name="Cheng J.F."/>
            <person name="Pitluck S."/>
            <person name="Liolios K."/>
            <person name="Pagani I."/>
            <person name="Ivanova N."/>
            <person name="Mavromatis K."/>
            <person name="Pati A."/>
            <person name="Tapia R."/>
            <person name="Han C."/>
            <person name="Goodwin L."/>
            <person name="Chen A."/>
            <person name="Palaniappan K."/>
            <person name="Land M."/>
            <person name="Hauser L."/>
            <person name="Chang Y.J."/>
            <person name="Jeffries C.D."/>
            <person name="Rohde M."/>
            <person name="Goker M."/>
            <person name="Tindall B.J."/>
            <person name="Detter J.C."/>
            <person name="Woyke T."/>
            <person name="Bristow J."/>
            <person name="Eisen J.A."/>
            <person name="Markowitz V."/>
            <person name="Hugenholtz P."/>
            <person name="Klenk H.P."/>
            <person name="Kyrpides N.C."/>
        </authorList>
    </citation>
    <scope>NUCLEOTIDE SEQUENCE [LARGE SCALE GENOMIC DNA]</scope>
    <source>
        <strain evidence="8">DSM 17132 / JCM 16389 / KACC 11308 / NBRC 106382 / 4M15</strain>
    </source>
</reference>
<dbReference type="STRING" id="649349.Lbys_0635"/>
<proteinExistence type="inferred from homology"/>
<evidence type="ECO:0000313" key="8">
    <source>
        <dbReference type="Proteomes" id="UP000007435"/>
    </source>
</evidence>
<comment type="subcellular location">
    <subcellularLocation>
        <location evidence="1">Membrane</location>
        <topology evidence="1">Multi-pass membrane protein</topology>
    </subcellularLocation>
</comment>
<evidence type="ECO:0000256" key="5">
    <source>
        <dbReference type="ARBA" id="ARBA00023136"/>
    </source>
</evidence>
<feature type="transmembrane region" description="Helical" evidence="6">
    <location>
        <begin position="124"/>
        <end position="143"/>
    </location>
</feature>
<keyword evidence="5 6" id="KW-0472">Membrane</keyword>
<evidence type="ECO:0000256" key="2">
    <source>
        <dbReference type="ARBA" id="ARBA00007375"/>
    </source>
</evidence>